<dbReference type="AlphaFoldDB" id="A0AAV9ICW7"/>
<dbReference type="Gene3D" id="2.40.50.140">
    <property type="entry name" value="Nucleic acid-binding proteins"/>
    <property type="match status" value="1"/>
</dbReference>
<proteinExistence type="predicted"/>
<comment type="caution">
    <text evidence="2">The sequence shown here is derived from an EMBL/GenBank/DDBJ whole genome shotgun (WGS) entry which is preliminary data.</text>
</comment>
<name>A0AAV9ICW7_9RHOD</name>
<accession>A0AAV9ICW7</accession>
<feature type="domain" description="Single-stranded DNA binding protein Ssb-like OB fold" evidence="1">
    <location>
        <begin position="14"/>
        <end position="101"/>
    </location>
</feature>
<sequence>MTLRKPVFTKVEKLQPGTQGHNLIVQVMNVGEVMEKVRPSGDKLQIAEVLLADETGAVLFTARNEQIKLFKKGECVTVRNAKVNMVRGFIRLVVDKWGAIKPPGPTEKLQGPPKVENNISNIEYELV</sequence>
<dbReference type="EMBL" id="JANCYU010000027">
    <property type="protein sequence ID" value="KAK4525041.1"/>
    <property type="molecule type" value="Genomic_DNA"/>
</dbReference>
<keyword evidence="3" id="KW-1185">Reference proteome</keyword>
<evidence type="ECO:0000313" key="2">
    <source>
        <dbReference type="EMBL" id="KAK4525041.1"/>
    </source>
</evidence>
<dbReference type="InterPro" id="IPR048970">
    <property type="entry name" value="OB_Ssb-like"/>
</dbReference>
<evidence type="ECO:0000259" key="1">
    <source>
        <dbReference type="Pfam" id="PF21473"/>
    </source>
</evidence>
<dbReference type="SUPFAM" id="SSF50249">
    <property type="entry name" value="Nucleic acid-binding proteins"/>
    <property type="match status" value="1"/>
</dbReference>
<dbReference type="InterPro" id="IPR012340">
    <property type="entry name" value="NA-bd_OB-fold"/>
</dbReference>
<dbReference type="PANTHER" id="PTHR31472">
    <property type="entry name" value="OS05G0244600 PROTEIN"/>
    <property type="match status" value="1"/>
</dbReference>
<organism evidence="2 3">
    <name type="scientific">Galdieria yellowstonensis</name>
    <dbReference type="NCBI Taxonomy" id="3028027"/>
    <lineage>
        <taxon>Eukaryota</taxon>
        <taxon>Rhodophyta</taxon>
        <taxon>Bangiophyceae</taxon>
        <taxon>Galdieriales</taxon>
        <taxon>Galdieriaceae</taxon>
        <taxon>Galdieria</taxon>
    </lineage>
</organism>
<gene>
    <name evidence="2" type="ORF">GAYE_SCF07G2945</name>
</gene>
<dbReference type="PANTHER" id="PTHR31472:SF5">
    <property type="entry name" value="OS05G0244600 PROTEIN"/>
    <property type="match status" value="1"/>
</dbReference>
<dbReference type="Proteomes" id="UP001300502">
    <property type="component" value="Unassembled WGS sequence"/>
</dbReference>
<reference evidence="2 3" key="1">
    <citation type="submission" date="2022-07" db="EMBL/GenBank/DDBJ databases">
        <title>Genome-wide signatures of adaptation to extreme environments.</title>
        <authorList>
            <person name="Cho C.H."/>
            <person name="Yoon H.S."/>
        </authorList>
    </citation>
    <scope>NUCLEOTIDE SEQUENCE [LARGE SCALE GENOMIC DNA]</scope>
    <source>
        <strain evidence="2 3">108.79 E11</strain>
    </source>
</reference>
<evidence type="ECO:0000313" key="3">
    <source>
        <dbReference type="Proteomes" id="UP001300502"/>
    </source>
</evidence>
<dbReference type="CDD" id="cd04491">
    <property type="entry name" value="SoSSB_OBF"/>
    <property type="match status" value="1"/>
</dbReference>
<protein>
    <recommendedName>
        <fullName evidence="1">Single-stranded DNA binding protein Ssb-like OB fold domain-containing protein</fullName>
    </recommendedName>
</protein>
<dbReference type="Pfam" id="PF21473">
    <property type="entry name" value="OB_Ssb-like"/>
    <property type="match status" value="1"/>
</dbReference>